<feature type="coiled-coil region" evidence="2">
    <location>
        <begin position="161"/>
        <end position="188"/>
    </location>
</feature>
<evidence type="ECO:0000259" key="4">
    <source>
        <dbReference type="Pfam" id="PF14772"/>
    </source>
</evidence>
<feature type="coiled-coil region" evidence="2">
    <location>
        <begin position="98"/>
        <end position="125"/>
    </location>
</feature>
<evidence type="ECO:0000313" key="5">
    <source>
        <dbReference type="EMBL" id="CAD7252407.1"/>
    </source>
</evidence>
<dbReference type="GO" id="GO:0060285">
    <property type="term" value="P:cilium-dependent cell motility"/>
    <property type="evidence" value="ECO:0007669"/>
    <property type="project" value="TreeGrafter"/>
</dbReference>
<protein>
    <recommendedName>
        <fullName evidence="4">Dynein regulatory complex protein 1/2 N-terminal domain-containing protein</fullName>
    </recommendedName>
</protein>
<dbReference type="EMBL" id="CAJPEV010004396">
    <property type="protein sequence ID" value="CAG0901722.1"/>
    <property type="molecule type" value="Genomic_DNA"/>
</dbReference>
<reference evidence="5" key="1">
    <citation type="submission" date="2020-11" db="EMBL/GenBank/DDBJ databases">
        <authorList>
            <person name="Tran Van P."/>
        </authorList>
    </citation>
    <scope>NUCLEOTIDE SEQUENCE</scope>
</reference>
<keyword evidence="1 2" id="KW-0175">Coiled coil</keyword>
<dbReference type="InterPro" id="IPR039750">
    <property type="entry name" value="DRC1/DRC2"/>
</dbReference>
<feature type="coiled-coil region" evidence="2">
    <location>
        <begin position="245"/>
        <end position="304"/>
    </location>
</feature>
<dbReference type="PANTHER" id="PTHR21625:SF1">
    <property type="entry name" value="DYNEIN REGULATORY COMPLEX PROTEIN 1"/>
    <property type="match status" value="1"/>
</dbReference>
<proteinExistence type="predicted"/>
<dbReference type="EMBL" id="LR903913">
    <property type="protein sequence ID" value="CAD7252407.1"/>
    <property type="molecule type" value="Genomic_DNA"/>
</dbReference>
<feature type="non-terminal residue" evidence="5">
    <location>
        <position position="338"/>
    </location>
</feature>
<feature type="region of interest" description="Disordered" evidence="3">
    <location>
        <begin position="45"/>
        <end position="66"/>
    </location>
</feature>
<keyword evidence="6" id="KW-1185">Reference proteome</keyword>
<dbReference type="InterPro" id="IPR039505">
    <property type="entry name" value="DRC1/2_N"/>
</dbReference>
<evidence type="ECO:0000256" key="1">
    <source>
        <dbReference type="ARBA" id="ARBA00023054"/>
    </source>
</evidence>
<gene>
    <name evidence="5" type="ORF">DSTB1V02_LOCUS12165</name>
</gene>
<evidence type="ECO:0000256" key="3">
    <source>
        <dbReference type="SAM" id="MobiDB-lite"/>
    </source>
</evidence>
<dbReference type="Pfam" id="PF14772">
    <property type="entry name" value="NYD-SP28"/>
    <property type="match status" value="1"/>
</dbReference>
<dbReference type="GO" id="GO:0003352">
    <property type="term" value="P:regulation of cilium movement"/>
    <property type="evidence" value="ECO:0007669"/>
    <property type="project" value="TreeGrafter"/>
</dbReference>
<feature type="compositionally biased region" description="Pro residues" evidence="3">
    <location>
        <begin position="53"/>
        <end position="64"/>
    </location>
</feature>
<organism evidence="5">
    <name type="scientific">Darwinula stevensoni</name>
    <dbReference type="NCBI Taxonomy" id="69355"/>
    <lineage>
        <taxon>Eukaryota</taxon>
        <taxon>Metazoa</taxon>
        <taxon>Ecdysozoa</taxon>
        <taxon>Arthropoda</taxon>
        <taxon>Crustacea</taxon>
        <taxon>Oligostraca</taxon>
        <taxon>Ostracoda</taxon>
        <taxon>Podocopa</taxon>
        <taxon>Podocopida</taxon>
        <taxon>Darwinulocopina</taxon>
        <taxon>Darwinuloidea</taxon>
        <taxon>Darwinulidae</taxon>
        <taxon>Darwinula</taxon>
    </lineage>
</organism>
<name>A0A7R9AE77_9CRUS</name>
<dbReference type="PANTHER" id="PTHR21625">
    <property type="entry name" value="NYD-SP28 PROTEIN"/>
    <property type="match status" value="1"/>
</dbReference>
<accession>A0A7R9AE77</accession>
<evidence type="ECO:0000313" key="6">
    <source>
        <dbReference type="Proteomes" id="UP000677054"/>
    </source>
</evidence>
<dbReference type="Proteomes" id="UP000677054">
    <property type="component" value="Unassembled WGS sequence"/>
</dbReference>
<dbReference type="GO" id="GO:0070286">
    <property type="term" value="P:axonemal dynein complex assembly"/>
    <property type="evidence" value="ECO:0007669"/>
    <property type="project" value="InterPro"/>
</dbReference>
<dbReference type="AlphaFoldDB" id="A0A7R9AE77"/>
<dbReference type="GO" id="GO:0005858">
    <property type="term" value="C:axonemal dynein complex"/>
    <property type="evidence" value="ECO:0007669"/>
    <property type="project" value="InterPro"/>
</dbReference>
<sequence length="338" mass="40195">MSADKNYSVRKVTRLCNMERQPGLEEEWVEDKELRICKRRERVETRIQELRAPPKPKTPTPPPEVSHTEAQLQQSAEGIRSVLANSSAFVTNVHLAAISREKERRRQHEEEEATLEKSLDEVHRDWKKRLEEIHSRWESAERMSSAEELRLLLASQQAATEELLSERKQQLEHMHQKMEEDLEAYETSVGKDTEVFALLTARMRKQYGLLLTRYRSEALKIQEAIRKDQEEMGAKQEEEFRQEFHRVQQKEERNLEKRLELDENRFRAFCLGREEREEATRKAKDDLDRQIHEMRERVEERKAASVLYAEKLDYALHVLKRREAEAKLLKADLKRTNN</sequence>
<evidence type="ECO:0000256" key="2">
    <source>
        <dbReference type="SAM" id="Coils"/>
    </source>
</evidence>
<feature type="domain" description="Dynein regulatory complex protein 1/2 N-terminal" evidence="4">
    <location>
        <begin position="96"/>
        <end position="194"/>
    </location>
</feature>